<dbReference type="AlphaFoldDB" id="A0A1I5IE35"/>
<proteinExistence type="predicted"/>
<gene>
    <name evidence="1" type="ORF">G3I59_41000</name>
    <name evidence="2" type="ORF">SAMN05421854_102409</name>
</gene>
<dbReference type="EMBL" id="JAAGNC010000201">
    <property type="protein sequence ID" value="NEC61808.1"/>
    <property type="molecule type" value="Genomic_DNA"/>
</dbReference>
<dbReference type="RefSeq" id="WP_067580358.1">
    <property type="nucleotide sequence ID" value="NZ_FOWC01000002.1"/>
</dbReference>
<dbReference type="CDD" id="cd07812">
    <property type="entry name" value="SRPBCC"/>
    <property type="match status" value="1"/>
</dbReference>
<organism evidence="2 3">
    <name type="scientific">Amycolatopsis rubida</name>
    <dbReference type="NCBI Taxonomy" id="112413"/>
    <lineage>
        <taxon>Bacteria</taxon>
        <taxon>Bacillati</taxon>
        <taxon>Actinomycetota</taxon>
        <taxon>Actinomycetes</taxon>
        <taxon>Pseudonocardiales</taxon>
        <taxon>Pseudonocardiaceae</taxon>
        <taxon>Amycolatopsis</taxon>
    </lineage>
</organism>
<name>A0A1I5IE35_9PSEU</name>
<dbReference type="InterPro" id="IPR019587">
    <property type="entry name" value="Polyketide_cyclase/dehydratase"/>
</dbReference>
<dbReference type="Pfam" id="PF10604">
    <property type="entry name" value="Polyketide_cyc2"/>
    <property type="match status" value="1"/>
</dbReference>
<sequence length="170" mass="18769">MEWTGARYADAPTVQVDAWIDGSPEQVWRFASDVALMPELSGELQSVQWRDEGSAPALGRSFVGRNHHKMRGDWETTSYIVECEPPRVFAWAVSDPANPTAVWRFTLAPENGGTRLTQWAQMGPGPSGVTEVIARMPEKEQKIVHVRLSEFEASMTATLGAIKDRVEAAG</sequence>
<evidence type="ECO:0000313" key="4">
    <source>
        <dbReference type="Proteomes" id="UP000470404"/>
    </source>
</evidence>
<keyword evidence="4" id="KW-1185">Reference proteome</keyword>
<dbReference type="STRING" id="112413.SAMN05421854_102409"/>
<dbReference type="EMBL" id="FOWC01000002">
    <property type="protein sequence ID" value="SFO58609.1"/>
    <property type="molecule type" value="Genomic_DNA"/>
</dbReference>
<dbReference type="Proteomes" id="UP000199137">
    <property type="component" value="Unassembled WGS sequence"/>
</dbReference>
<protein>
    <submittedName>
        <fullName evidence="2">Polyketide cyclase / dehydrase and lipid transport</fullName>
    </submittedName>
    <submittedName>
        <fullName evidence="1">SRPBCC family protein</fullName>
    </submittedName>
</protein>
<evidence type="ECO:0000313" key="3">
    <source>
        <dbReference type="Proteomes" id="UP000199137"/>
    </source>
</evidence>
<dbReference type="InterPro" id="IPR023393">
    <property type="entry name" value="START-like_dom_sf"/>
</dbReference>
<reference evidence="2 3" key="1">
    <citation type="submission" date="2016-10" db="EMBL/GenBank/DDBJ databases">
        <authorList>
            <person name="de Groot N.N."/>
        </authorList>
    </citation>
    <scope>NUCLEOTIDE SEQUENCE [LARGE SCALE GENOMIC DNA]</scope>
    <source>
        <strain evidence="2 3">DSM 44637</strain>
    </source>
</reference>
<evidence type="ECO:0000313" key="1">
    <source>
        <dbReference type="EMBL" id="NEC61808.1"/>
    </source>
</evidence>
<accession>A0A1I5IE35</accession>
<evidence type="ECO:0000313" key="2">
    <source>
        <dbReference type="EMBL" id="SFO58609.1"/>
    </source>
</evidence>
<dbReference type="SUPFAM" id="SSF55961">
    <property type="entry name" value="Bet v1-like"/>
    <property type="match status" value="1"/>
</dbReference>
<dbReference type="OrthoDB" id="3779334at2"/>
<reference evidence="1 4" key="2">
    <citation type="submission" date="2020-01" db="EMBL/GenBank/DDBJ databases">
        <title>Insect and environment-associated Actinomycetes.</title>
        <authorList>
            <person name="Currrie C."/>
            <person name="Chevrette M."/>
            <person name="Carlson C."/>
            <person name="Stubbendieck R."/>
            <person name="Wendt-Pienkowski E."/>
        </authorList>
    </citation>
    <scope>NUCLEOTIDE SEQUENCE [LARGE SCALE GENOMIC DNA]</scope>
    <source>
        <strain evidence="1 4">SID8386</strain>
    </source>
</reference>
<dbReference type="Gene3D" id="3.30.530.20">
    <property type="match status" value="1"/>
</dbReference>
<dbReference type="Proteomes" id="UP000470404">
    <property type="component" value="Unassembled WGS sequence"/>
</dbReference>